<dbReference type="GeneID" id="36591632"/>
<name>A0A2J6T0U5_9HELO</name>
<dbReference type="RefSeq" id="XP_024733538.1">
    <property type="nucleotide sequence ID" value="XM_024883555.1"/>
</dbReference>
<dbReference type="Proteomes" id="UP000235371">
    <property type="component" value="Unassembled WGS sequence"/>
</dbReference>
<dbReference type="EMBL" id="KZ613848">
    <property type="protein sequence ID" value="PMD56634.1"/>
    <property type="molecule type" value="Genomic_DNA"/>
</dbReference>
<dbReference type="AlphaFoldDB" id="A0A2J6T0U5"/>
<evidence type="ECO:0000313" key="2">
    <source>
        <dbReference type="Proteomes" id="UP000235371"/>
    </source>
</evidence>
<sequence length="157" mass="17690">MQVVLATSPFANQQTQQRLMVIWPKRAIKVLANSRVSGCFEGIAIRQDDVLSIVSRTMGQSSHPECASCSMARSVVGNGGRRDFHVHAGKRRKTSLEESVSPTTLWSENFPNMEKTTSMRLWKKRAGQLKHSCRRILLGQRLPSKRKTQSALRRQAT</sequence>
<gene>
    <name evidence="1" type="ORF">K444DRAFT_633023</name>
</gene>
<accession>A0A2J6T0U5</accession>
<evidence type="ECO:0000313" key="1">
    <source>
        <dbReference type="EMBL" id="PMD56634.1"/>
    </source>
</evidence>
<organism evidence="1 2">
    <name type="scientific">Hyaloscypha bicolor E</name>
    <dbReference type="NCBI Taxonomy" id="1095630"/>
    <lineage>
        <taxon>Eukaryota</taxon>
        <taxon>Fungi</taxon>
        <taxon>Dikarya</taxon>
        <taxon>Ascomycota</taxon>
        <taxon>Pezizomycotina</taxon>
        <taxon>Leotiomycetes</taxon>
        <taxon>Helotiales</taxon>
        <taxon>Hyaloscyphaceae</taxon>
        <taxon>Hyaloscypha</taxon>
        <taxon>Hyaloscypha bicolor</taxon>
    </lineage>
</organism>
<reference evidence="1 2" key="1">
    <citation type="submission" date="2016-04" db="EMBL/GenBank/DDBJ databases">
        <title>A degradative enzymes factory behind the ericoid mycorrhizal symbiosis.</title>
        <authorList>
            <consortium name="DOE Joint Genome Institute"/>
            <person name="Martino E."/>
            <person name="Morin E."/>
            <person name="Grelet G."/>
            <person name="Kuo A."/>
            <person name="Kohler A."/>
            <person name="Daghino S."/>
            <person name="Barry K."/>
            <person name="Choi C."/>
            <person name="Cichocki N."/>
            <person name="Clum A."/>
            <person name="Copeland A."/>
            <person name="Hainaut M."/>
            <person name="Haridas S."/>
            <person name="Labutti K."/>
            <person name="Lindquist E."/>
            <person name="Lipzen A."/>
            <person name="Khouja H.-R."/>
            <person name="Murat C."/>
            <person name="Ohm R."/>
            <person name="Olson A."/>
            <person name="Spatafora J."/>
            <person name="Veneault-Fourrey C."/>
            <person name="Henrissat B."/>
            <person name="Grigoriev I."/>
            <person name="Martin F."/>
            <person name="Perotto S."/>
        </authorList>
    </citation>
    <scope>NUCLEOTIDE SEQUENCE [LARGE SCALE GENOMIC DNA]</scope>
    <source>
        <strain evidence="1 2">E</strain>
    </source>
</reference>
<dbReference type="InParanoid" id="A0A2J6T0U5"/>
<proteinExistence type="predicted"/>
<protein>
    <submittedName>
        <fullName evidence="1">Uncharacterized protein</fullName>
    </submittedName>
</protein>
<keyword evidence="2" id="KW-1185">Reference proteome</keyword>